<feature type="transmembrane region" description="Helical" evidence="2">
    <location>
        <begin position="398"/>
        <end position="416"/>
    </location>
</feature>
<comment type="caution">
    <text evidence="3">The sequence shown here is derived from an EMBL/GenBank/DDBJ whole genome shotgun (WGS) entry which is preliminary data.</text>
</comment>
<name>A0A543BME5_9MICO</name>
<evidence type="ECO:0000256" key="1">
    <source>
        <dbReference type="SAM" id="Coils"/>
    </source>
</evidence>
<proteinExistence type="predicted"/>
<keyword evidence="2" id="KW-1133">Transmembrane helix</keyword>
<keyword evidence="2" id="KW-0472">Membrane</keyword>
<accession>A0A543BME5</accession>
<evidence type="ECO:0000313" key="3">
    <source>
        <dbReference type="EMBL" id="TQL85992.1"/>
    </source>
</evidence>
<feature type="transmembrane region" description="Helical" evidence="2">
    <location>
        <begin position="422"/>
        <end position="441"/>
    </location>
</feature>
<organism evidence="3 4">
    <name type="scientific">Microbacterium saperdae</name>
    <dbReference type="NCBI Taxonomy" id="69368"/>
    <lineage>
        <taxon>Bacteria</taxon>
        <taxon>Bacillati</taxon>
        <taxon>Actinomycetota</taxon>
        <taxon>Actinomycetes</taxon>
        <taxon>Micrococcales</taxon>
        <taxon>Microbacteriaceae</taxon>
        <taxon>Microbacterium</taxon>
    </lineage>
</organism>
<dbReference type="AlphaFoldDB" id="A0A543BME5"/>
<feature type="transmembrane region" description="Helical" evidence="2">
    <location>
        <begin position="290"/>
        <end position="314"/>
    </location>
</feature>
<feature type="transmembrane region" description="Helical" evidence="2">
    <location>
        <begin position="326"/>
        <end position="355"/>
    </location>
</feature>
<keyword evidence="4" id="KW-1185">Reference proteome</keyword>
<feature type="coiled-coil region" evidence="1">
    <location>
        <begin position="6"/>
        <end position="33"/>
    </location>
</feature>
<keyword evidence="1" id="KW-0175">Coiled coil</keyword>
<keyword evidence="2" id="KW-0812">Transmembrane</keyword>
<dbReference type="OrthoDB" id="4350291at2"/>
<sequence>MAPQTTEQLHAELARLTAEKDELTRQLVAAREGGESSASVSRVDRPRRRAWGWTILSTALVTIGAVLTPVAIVSTWAHRELTDTSYFVATFAPLAEDPAVQDFVAGQSVAAIESAIDIDRIADDLFAGLEGLELAPRATEALGLLKAPAVAGVKGLIHDTVTEFVRSDVFAVIWKDALTVTHRQLVSTATGQNDAAVSVGQNQEISLQLGPIIRSVKEQLVADGFTLAAQIPEIDRSIVIAESSSVGIYITIYQLVVALGIWLPWVSFLLLAAGVLIARRRAVALIWTSGAVLLTMVLVGAGIGVGTGVFALAVAESIPHDAAVALYSGILGFVSSIVLVMAVLAATVLIVTMFAGPWHWARKLRAHASAAFAAIRHAAEQRGITTGGFGAQLHRWRMPLRVLVGLGCFAVLLLSRPLSPSTIVWTALVGVILVAVLELVARPPGTLHAASDGAAHTRTMDEEKVT</sequence>
<feature type="transmembrane region" description="Helical" evidence="2">
    <location>
        <begin position="51"/>
        <end position="77"/>
    </location>
</feature>
<dbReference type="EMBL" id="VFOX01000001">
    <property type="protein sequence ID" value="TQL85992.1"/>
    <property type="molecule type" value="Genomic_DNA"/>
</dbReference>
<protein>
    <submittedName>
        <fullName evidence="3">Uncharacterized protein</fullName>
    </submittedName>
</protein>
<reference evidence="3 4" key="1">
    <citation type="submission" date="2019-06" db="EMBL/GenBank/DDBJ databases">
        <title>Sequencing the genomes of 1000 actinobacteria strains.</title>
        <authorList>
            <person name="Klenk H.-P."/>
        </authorList>
    </citation>
    <scope>NUCLEOTIDE SEQUENCE [LARGE SCALE GENOMIC DNA]</scope>
    <source>
        <strain evidence="3 4">DSM 20169</strain>
    </source>
</reference>
<dbReference type="Proteomes" id="UP000317209">
    <property type="component" value="Unassembled WGS sequence"/>
</dbReference>
<feature type="transmembrane region" description="Helical" evidence="2">
    <location>
        <begin position="252"/>
        <end position="278"/>
    </location>
</feature>
<evidence type="ECO:0000256" key="2">
    <source>
        <dbReference type="SAM" id="Phobius"/>
    </source>
</evidence>
<evidence type="ECO:0000313" key="4">
    <source>
        <dbReference type="Proteomes" id="UP000317209"/>
    </source>
</evidence>
<gene>
    <name evidence="3" type="ORF">FB560_1630</name>
</gene>
<dbReference type="RefSeq" id="WP_141871895.1">
    <property type="nucleotide sequence ID" value="NZ_VFOX01000001.1"/>
</dbReference>